<evidence type="ECO:0000259" key="2">
    <source>
        <dbReference type="Pfam" id="PF04892"/>
    </source>
</evidence>
<feature type="domain" description="VanZ-like" evidence="2">
    <location>
        <begin position="11"/>
        <end position="129"/>
    </location>
</feature>
<keyword evidence="1" id="KW-1133">Transmembrane helix</keyword>
<dbReference type="KEGG" id="plig:NAG76_18175"/>
<proteinExistence type="predicted"/>
<dbReference type="Pfam" id="PF04892">
    <property type="entry name" value="VanZ"/>
    <property type="match status" value="1"/>
</dbReference>
<feature type="transmembrane region" description="Helical" evidence="1">
    <location>
        <begin position="7"/>
        <end position="26"/>
    </location>
</feature>
<protein>
    <submittedName>
        <fullName evidence="3">VanZ family protein</fullName>
    </submittedName>
</protein>
<evidence type="ECO:0000313" key="4">
    <source>
        <dbReference type="Proteomes" id="UP001056756"/>
    </source>
</evidence>
<dbReference type="InterPro" id="IPR053150">
    <property type="entry name" value="Teicoplanin_resist-assoc"/>
</dbReference>
<dbReference type="AlphaFoldDB" id="A0A9J6ZCH7"/>
<dbReference type="PANTHER" id="PTHR36834">
    <property type="entry name" value="MEMBRANE PROTEIN-RELATED"/>
    <property type="match status" value="1"/>
</dbReference>
<reference evidence="3" key="1">
    <citation type="submission" date="2022-05" db="EMBL/GenBank/DDBJ databases">
        <title>Novel bacterial taxa in a minimal lignocellulolytic consortium and its capacity to transform plastics disclosed by genome-resolved metagenomics.</title>
        <authorList>
            <person name="Rodriguez C.A.D."/>
            <person name="Diaz-Garcia L."/>
            <person name="Herrera K."/>
            <person name="Tarazona N.A."/>
            <person name="Sproer C."/>
            <person name="Overmann J."/>
            <person name="Jimenez D.J."/>
        </authorList>
    </citation>
    <scope>NUCLEOTIDE SEQUENCE</scope>
    <source>
        <strain evidence="3">MAG5</strain>
    </source>
</reference>
<feature type="transmembrane region" description="Helical" evidence="1">
    <location>
        <begin position="57"/>
        <end position="78"/>
    </location>
</feature>
<dbReference type="InterPro" id="IPR006976">
    <property type="entry name" value="VanZ-like"/>
</dbReference>
<dbReference type="PANTHER" id="PTHR36834:SF1">
    <property type="entry name" value="INTEGRAL MEMBRANE PROTEIN"/>
    <property type="match status" value="1"/>
</dbReference>
<name>A0A9J6ZCH7_9BACL</name>
<keyword evidence="1" id="KW-0472">Membrane</keyword>
<evidence type="ECO:0000256" key="1">
    <source>
        <dbReference type="SAM" id="Phobius"/>
    </source>
</evidence>
<sequence length="140" mass="16225">MKAKYPLILLIMYLLLLVYWMLFGFGRSPQLHYQYNLIPLTTIIEMFQLYPLFSKPLLINIIGNIIVFVPFGILLPILINKKLIFLLAIFLIGLTIMELSQLLLRRGSLDVDDYLLNSIGFLIGYVLFISNRTRITNSIN</sequence>
<organism evidence="3 4">
    <name type="scientific">Candidatus Pristimantibacillus lignocellulolyticus</name>
    <dbReference type="NCBI Taxonomy" id="2994561"/>
    <lineage>
        <taxon>Bacteria</taxon>
        <taxon>Bacillati</taxon>
        <taxon>Bacillota</taxon>
        <taxon>Bacilli</taxon>
        <taxon>Bacillales</taxon>
        <taxon>Paenibacillaceae</taxon>
        <taxon>Candidatus Pristimantibacillus</taxon>
    </lineage>
</organism>
<dbReference type="EMBL" id="CP097899">
    <property type="protein sequence ID" value="URN93735.1"/>
    <property type="molecule type" value="Genomic_DNA"/>
</dbReference>
<dbReference type="Proteomes" id="UP001056756">
    <property type="component" value="Chromosome"/>
</dbReference>
<evidence type="ECO:0000313" key="3">
    <source>
        <dbReference type="EMBL" id="URN93735.1"/>
    </source>
</evidence>
<feature type="transmembrane region" description="Helical" evidence="1">
    <location>
        <begin position="83"/>
        <end position="102"/>
    </location>
</feature>
<gene>
    <name evidence="3" type="ORF">NAG76_18175</name>
</gene>
<keyword evidence="1" id="KW-0812">Transmembrane</keyword>
<accession>A0A9J6ZCH7</accession>
<feature type="transmembrane region" description="Helical" evidence="1">
    <location>
        <begin position="114"/>
        <end position="130"/>
    </location>
</feature>